<protein>
    <recommendedName>
        <fullName evidence="3">Lipoprotein</fullName>
    </recommendedName>
</protein>
<dbReference type="AlphaFoldDB" id="A0A916W4R8"/>
<gene>
    <name evidence="1" type="ORF">GCM10008025_09560</name>
</gene>
<organism evidence="1 2">
    <name type="scientific">Ornithinibacillus halotolerans</name>
    <dbReference type="NCBI Taxonomy" id="1274357"/>
    <lineage>
        <taxon>Bacteria</taxon>
        <taxon>Bacillati</taxon>
        <taxon>Bacillota</taxon>
        <taxon>Bacilli</taxon>
        <taxon>Bacillales</taxon>
        <taxon>Bacillaceae</taxon>
        <taxon>Ornithinibacillus</taxon>
    </lineage>
</organism>
<proteinExistence type="predicted"/>
<evidence type="ECO:0008006" key="3">
    <source>
        <dbReference type="Google" id="ProtNLM"/>
    </source>
</evidence>
<evidence type="ECO:0000313" key="1">
    <source>
        <dbReference type="EMBL" id="GGA67796.1"/>
    </source>
</evidence>
<dbReference type="RefSeq" id="WP_188383555.1">
    <property type="nucleotide sequence ID" value="NZ_BMEY01000004.1"/>
</dbReference>
<accession>A0A916W4R8</accession>
<dbReference type="Proteomes" id="UP000613512">
    <property type="component" value="Unassembled WGS sequence"/>
</dbReference>
<reference evidence="1" key="2">
    <citation type="submission" date="2020-09" db="EMBL/GenBank/DDBJ databases">
        <authorList>
            <person name="Sun Q."/>
            <person name="Zhou Y."/>
        </authorList>
    </citation>
    <scope>NUCLEOTIDE SEQUENCE</scope>
    <source>
        <strain evidence="1">CGMCC 1.12408</strain>
    </source>
</reference>
<reference evidence="1" key="1">
    <citation type="journal article" date="2014" name="Int. J. Syst. Evol. Microbiol.">
        <title>Complete genome sequence of Corynebacterium casei LMG S-19264T (=DSM 44701T), isolated from a smear-ripened cheese.</title>
        <authorList>
            <consortium name="US DOE Joint Genome Institute (JGI-PGF)"/>
            <person name="Walter F."/>
            <person name="Albersmeier A."/>
            <person name="Kalinowski J."/>
            <person name="Ruckert C."/>
        </authorList>
    </citation>
    <scope>NUCLEOTIDE SEQUENCE</scope>
    <source>
        <strain evidence="1">CGMCC 1.12408</strain>
    </source>
</reference>
<dbReference type="EMBL" id="BMEY01000004">
    <property type="protein sequence ID" value="GGA67796.1"/>
    <property type="molecule type" value="Genomic_DNA"/>
</dbReference>
<name>A0A916W4R8_9BACI</name>
<keyword evidence="2" id="KW-1185">Reference proteome</keyword>
<sequence length="238" mass="27996">MKKLLPILIVPLFLYGCQSITQINPNNQHIIIDWVDFIKWDGVEYNYLYDAVITSDESIGQVIGEVQFNVEKNIKNPSYAIKDGDAAFLDEGTPLYEVKGHPNLLAVESDDEINGYQLYYSVDGDYKWHYDDMAHDEVEKIDIYQHLWPDYQLLNEVTKQEDIHSLLNYLDEGEVTPYFQPNTQNGDPIYYKMIFYTGDEIAYQYGLKYDGYTYYWHPWDTNVLSDDMEQFINPDKIE</sequence>
<comment type="caution">
    <text evidence="1">The sequence shown here is derived from an EMBL/GenBank/DDBJ whole genome shotgun (WGS) entry which is preliminary data.</text>
</comment>
<dbReference type="PROSITE" id="PS51257">
    <property type="entry name" value="PROKAR_LIPOPROTEIN"/>
    <property type="match status" value="1"/>
</dbReference>
<evidence type="ECO:0000313" key="2">
    <source>
        <dbReference type="Proteomes" id="UP000613512"/>
    </source>
</evidence>